<dbReference type="AlphaFoldDB" id="A0A9W8JSV7"/>
<gene>
    <name evidence="2" type="ORF">NLJ89_g11179</name>
</gene>
<dbReference type="Proteomes" id="UP001148786">
    <property type="component" value="Unassembled WGS sequence"/>
</dbReference>
<dbReference type="OrthoDB" id="10251809at2759"/>
<dbReference type="SUPFAM" id="SSF117281">
    <property type="entry name" value="Kelch motif"/>
    <property type="match status" value="1"/>
</dbReference>
<reference evidence="2" key="1">
    <citation type="submission" date="2022-07" db="EMBL/GenBank/DDBJ databases">
        <title>Genome Sequence of Agrocybe chaxingu.</title>
        <authorList>
            <person name="Buettner E."/>
        </authorList>
    </citation>
    <scope>NUCLEOTIDE SEQUENCE</scope>
    <source>
        <strain evidence="2">MP-N11</strain>
    </source>
</reference>
<sequence>MFESRYVEMVILLTGHQCTPSTTIARPGNVTSAVNTDVSICDYLEPSSEETCQRTDFRKSIERATVSRQLLYSEAGSLCLRRIADKQQLEQDRPSGTLGAPGAPVPDRPVQKYRLNPRLPHDKDAEPAPSTIMYWSRASVWGAIPMRTMRAHTMTLVDTTAWLIGGCDDKDSSKDLYCFNTGTSFVSGSGAYAHDLQKRCNGPTMIQ</sequence>
<dbReference type="InterPro" id="IPR015915">
    <property type="entry name" value="Kelch-typ_b-propeller"/>
</dbReference>
<comment type="caution">
    <text evidence="2">The sequence shown here is derived from an EMBL/GenBank/DDBJ whole genome shotgun (WGS) entry which is preliminary data.</text>
</comment>
<accession>A0A9W8JSV7</accession>
<proteinExistence type="predicted"/>
<protein>
    <submittedName>
        <fullName evidence="2">Uncharacterized protein</fullName>
    </submittedName>
</protein>
<evidence type="ECO:0000313" key="2">
    <source>
        <dbReference type="EMBL" id="KAJ3492706.1"/>
    </source>
</evidence>
<organism evidence="2 3">
    <name type="scientific">Agrocybe chaxingu</name>
    <dbReference type="NCBI Taxonomy" id="84603"/>
    <lineage>
        <taxon>Eukaryota</taxon>
        <taxon>Fungi</taxon>
        <taxon>Dikarya</taxon>
        <taxon>Basidiomycota</taxon>
        <taxon>Agaricomycotina</taxon>
        <taxon>Agaricomycetes</taxon>
        <taxon>Agaricomycetidae</taxon>
        <taxon>Agaricales</taxon>
        <taxon>Agaricineae</taxon>
        <taxon>Strophariaceae</taxon>
        <taxon>Agrocybe</taxon>
    </lineage>
</organism>
<keyword evidence="3" id="KW-1185">Reference proteome</keyword>
<name>A0A9W8JSV7_9AGAR</name>
<evidence type="ECO:0000313" key="3">
    <source>
        <dbReference type="Proteomes" id="UP001148786"/>
    </source>
</evidence>
<dbReference type="EMBL" id="JANKHO010002399">
    <property type="protein sequence ID" value="KAJ3492706.1"/>
    <property type="molecule type" value="Genomic_DNA"/>
</dbReference>
<evidence type="ECO:0000256" key="1">
    <source>
        <dbReference type="SAM" id="MobiDB-lite"/>
    </source>
</evidence>
<feature type="region of interest" description="Disordered" evidence="1">
    <location>
        <begin position="90"/>
        <end position="110"/>
    </location>
</feature>